<evidence type="ECO:0000313" key="4">
    <source>
        <dbReference type="Proteomes" id="UP000095283"/>
    </source>
</evidence>
<feature type="region of interest" description="Disordered" evidence="3">
    <location>
        <begin position="1"/>
        <end position="35"/>
    </location>
</feature>
<organism evidence="4 5">
    <name type="scientific">Heterorhabditis bacteriophora</name>
    <name type="common">Entomopathogenic nematode worm</name>
    <dbReference type="NCBI Taxonomy" id="37862"/>
    <lineage>
        <taxon>Eukaryota</taxon>
        <taxon>Metazoa</taxon>
        <taxon>Ecdysozoa</taxon>
        <taxon>Nematoda</taxon>
        <taxon>Chromadorea</taxon>
        <taxon>Rhabditida</taxon>
        <taxon>Rhabditina</taxon>
        <taxon>Rhabditomorpha</taxon>
        <taxon>Strongyloidea</taxon>
        <taxon>Heterorhabditidae</taxon>
        <taxon>Heterorhabditis</taxon>
    </lineage>
</organism>
<dbReference type="SUPFAM" id="SSF63562">
    <property type="entry name" value="RPB6/omega subunit-like"/>
    <property type="match status" value="1"/>
</dbReference>
<protein>
    <submittedName>
        <fullName evidence="5">DNA-directed RNA polymerases I, II, and III subunit RPABC2</fullName>
    </submittedName>
</protein>
<keyword evidence="2" id="KW-0804">Transcription</keyword>
<feature type="compositionally biased region" description="Acidic residues" evidence="3">
    <location>
        <begin position="1"/>
        <end position="33"/>
    </location>
</feature>
<dbReference type="PANTHER" id="PTHR47227">
    <property type="entry name" value="DNA-DIRECTED RNA POLYMERASE SUBUNIT K"/>
    <property type="match status" value="1"/>
</dbReference>
<dbReference type="GO" id="GO:0005665">
    <property type="term" value="C:RNA polymerase II, core complex"/>
    <property type="evidence" value="ECO:0007669"/>
    <property type="project" value="TreeGrafter"/>
</dbReference>
<evidence type="ECO:0000256" key="2">
    <source>
        <dbReference type="ARBA" id="ARBA00023163"/>
    </source>
</evidence>
<dbReference type="GO" id="GO:0005736">
    <property type="term" value="C:RNA polymerase I complex"/>
    <property type="evidence" value="ECO:0007669"/>
    <property type="project" value="TreeGrafter"/>
</dbReference>
<accession>A0A1I7WNI0</accession>
<dbReference type="Gene3D" id="3.90.940.10">
    <property type="match status" value="1"/>
</dbReference>
<dbReference type="GO" id="GO:0005666">
    <property type="term" value="C:RNA polymerase III complex"/>
    <property type="evidence" value="ECO:0007669"/>
    <property type="project" value="TreeGrafter"/>
</dbReference>
<proteinExistence type="predicted"/>
<dbReference type="GO" id="GO:0003677">
    <property type="term" value="F:DNA binding"/>
    <property type="evidence" value="ECO:0007669"/>
    <property type="project" value="InterPro"/>
</dbReference>
<dbReference type="Proteomes" id="UP000095283">
    <property type="component" value="Unplaced"/>
</dbReference>
<evidence type="ECO:0000256" key="3">
    <source>
        <dbReference type="SAM" id="MobiDB-lite"/>
    </source>
</evidence>
<evidence type="ECO:0000256" key="1">
    <source>
        <dbReference type="ARBA" id="ARBA00022478"/>
    </source>
</evidence>
<reference evidence="5" key="1">
    <citation type="submission" date="2016-11" db="UniProtKB">
        <authorList>
            <consortium name="WormBaseParasite"/>
        </authorList>
    </citation>
    <scope>IDENTIFICATION</scope>
</reference>
<sequence length="102" mass="12321">MADDDDYQDIENDDYADDDQLEDVDMENNDEDEQHDRIDLIDVRFFYRSIGTRLHCSYAETDPLEIARKELKHRRIPIIIRRYLPDGSFEDWSVDQLHVTDW</sequence>
<keyword evidence="4" id="KW-1185">Reference proteome</keyword>
<dbReference type="GO" id="GO:0003899">
    <property type="term" value="F:DNA-directed RNA polymerase activity"/>
    <property type="evidence" value="ECO:0007669"/>
    <property type="project" value="InterPro"/>
</dbReference>
<keyword evidence="1" id="KW-0240">DNA-directed RNA polymerase</keyword>
<dbReference type="PANTHER" id="PTHR47227:SF5">
    <property type="entry name" value="DNA-DIRECTED RNA POLYMERASES I, II, AND III SUBUNIT RPABC2"/>
    <property type="match status" value="1"/>
</dbReference>
<evidence type="ECO:0000313" key="5">
    <source>
        <dbReference type="WBParaSite" id="Hba_06705"/>
    </source>
</evidence>
<dbReference type="GO" id="GO:0006360">
    <property type="term" value="P:transcription by RNA polymerase I"/>
    <property type="evidence" value="ECO:0007669"/>
    <property type="project" value="TreeGrafter"/>
</dbReference>
<dbReference type="InterPro" id="IPR036161">
    <property type="entry name" value="RPB6/omega-like_sf"/>
</dbReference>
<name>A0A1I7WNI0_HETBA</name>
<dbReference type="GO" id="GO:0006366">
    <property type="term" value="P:transcription by RNA polymerase II"/>
    <property type="evidence" value="ECO:0007669"/>
    <property type="project" value="TreeGrafter"/>
</dbReference>
<dbReference type="GO" id="GO:0042797">
    <property type="term" value="P:tRNA transcription by RNA polymerase III"/>
    <property type="evidence" value="ECO:0007669"/>
    <property type="project" value="TreeGrafter"/>
</dbReference>
<dbReference type="AlphaFoldDB" id="A0A1I7WNI0"/>
<dbReference type="WBParaSite" id="Hba_06705">
    <property type="protein sequence ID" value="Hba_06705"/>
    <property type="gene ID" value="Hba_06705"/>
</dbReference>